<proteinExistence type="predicted"/>
<organism evidence="3 4">
    <name type="scientific">Bradyrhizobium erythrophlei</name>
    <dbReference type="NCBI Taxonomy" id="1437360"/>
    <lineage>
        <taxon>Bacteria</taxon>
        <taxon>Pseudomonadati</taxon>
        <taxon>Pseudomonadota</taxon>
        <taxon>Alphaproteobacteria</taxon>
        <taxon>Hyphomicrobiales</taxon>
        <taxon>Nitrobacteraceae</taxon>
        <taxon>Bradyrhizobium</taxon>
    </lineage>
</organism>
<feature type="compositionally biased region" description="Acidic residues" evidence="1">
    <location>
        <begin position="33"/>
        <end position="43"/>
    </location>
</feature>
<feature type="region of interest" description="Disordered" evidence="1">
    <location>
        <begin position="1"/>
        <end position="45"/>
    </location>
</feature>
<feature type="compositionally biased region" description="Low complexity" evidence="1">
    <location>
        <begin position="77"/>
        <end position="91"/>
    </location>
</feature>
<feature type="compositionally biased region" description="Low complexity" evidence="1">
    <location>
        <begin position="133"/>
        <end position="145"/>
    </location>
</feature>
<keyword evidence="2" id="KW-0812">Transmembrane</keyword>
<dbReference type="Proteomes" id="UP000184096">
    <property type="component" value="Chromosome I"/>
</dbReference>
<feature type="region of interest" description="Disordered" evidence="1">
    <location>
        <begin position="77"/>
        <end position="145"/>
    </location>
</feature>
<evidence type="ECO:0000256" key="2">
    <source>
        <dbReference type="SAM" id="Phobius"/>
    </source>
</evidence>
<dbReference type="EMBL" id="LT670849">
    <property type="protein sequence ID" value="SHN85071.1"/>
    <property type="molecule type" value="Genomic_DNA"/>
</dbReference>
<dbReference type="AlphaFoldDB" id="A0A1M7UPX6"/>
<feature type="transmembrane region" description="Helical" evidence="2">
    <location>
        <begin position="53"/>
        <end position="71"/>
    </location>
</feature>
<keyword evidence="2" id="KW-0472">Membrane</keyword>
<protein>
    <submittedName>
        <fullName evidence="3">Uncharacterized protein</fullName>
    </submittedName>
</protein>
<gene>
    <name evidence="3" type="ORF">SAMN05444170_6156</name>
</gene>
<reference evidence="4" key="1">
    <citation type="submission" date="2016-11" db="EMBL/GenBank/DDBJ databases">
        <authorList>
            <person name="Varghese N."/>
            <person name="Submissions S."/>
        </authorList>
    </citation>
    <scope>NUCLEOTIDE SEQUENCE [LARGE SCALE GENOMIC DNA]</scope>
    <source>
        <strain evidence="4">GAS401</strain>
    </source>
</reference>
<keyword evidence="4" id="KW-1185">Reference proteome</keyword>
<sequence length="145" mass="15166">MATELNPDDPYDRDHLRNPIRTNIGERRSPVEIDNDLQPDAELAEGPASNGRIAMFAVGIAIVLGLVFYGLNNMPMTQQNAATTPTPANTQRSAETSPPAAPPGMRDVTPRTNNRPGTTTGSAAPAPNPPSAPTNNAAAPANSSK</sequence>
<name>A0A1M7UPX6_9BRAD</name>
<evidence type="ECO:0000313" key="3">
    <source>
        <dbReference type="EMBL" id="SHN85071.1"/>
    </source>
</evidence>
<feature type="compositionally biased region" description="Low complexity" evidence="1">
    <location>
        <begin position="110"/>
        <end position="125"/>
    </location>
</feature>
<accession>A0A1M7UPX6</accession>
<evidence type="ECO:0000313" key="4">
    <source>
        <dbReference type="Proteomes" id="UP000184096"/>
    </source>
</evidence>
<dbReference type="OrthoDB" id="8141352at2"/>
<evidence type="ECO:0000256" key="1">
    <source>
        <dbReference type="SAM" id="MobiDB-lite"/>
    </source>
</evidence>
<keyword evidence="2" id="KW-1133">Transmembrane helix</keyword>
<dbReference type="RefSeq" id="WP_072823690.1">
    <property type="nucleotide sequence ID" value="NZ_LT670849.1"/>
</dbReference>